<keyword evidence="1" id="KW-0812">Transmembrane</keyword>
<dbReference type="InterPro" id="IPR001387">
    <property type="entry name" value="Cro/C1-type_HTH"/>
</dbReference>
<feature type="domain" description="Cytoskeleton protein RodZ-like C-terminal" evidence="2">
    <location>
        <begin position="250"/>
        <end position="320"/>
    </location>
</feature>
<feature type="transmembrane region" description="Helical" evidence="1">
    <location>
        <begin position="128"/>
        <end position="149"/>
    </location>
</feature>
<proteinExistence type="predicted"/>
<keyword evidence="4" id="KW-1185">Reference proteome</keyword>
<reference evidence="3 4" key="1">
    <citation type="submission" date="2016-11" db="EMBL/GenBank/DDBJ databases">
        <authorList>
            <person name="Jaros S."/>
            <person name="Januszkiewicz K."/>
            <person name="Wedrychowicz H."/>
        </authorList>
    </citation>
    <scope>NUCLEOTIDE SEQUENCE [LARGE SCALE GENOMIC DNA]</scope>
    <source>
        <strain evidence="3 4">DSM 18899</strain>
    </source>
</reference>
<dbReference type="Proteomes" id="UP000186513">
    <property type="component" value="Unassembled WGS sequence"/>
</dbReference>
<dbReference type="Gene3D" id="1.10.260.40">
    <property type="entry name" value="lambda repressor-like DNA-binding domains"/>
    <property type="match status" value="1"/>
</dbReference>
<evidence type="ECO:0000313" key="4">
    <source>
        <dbReference type="Proteomes" id="UP000186513"/>
    </source>
</evidence>
<sequence length="322" mass="33980">MTPEMSQEQAPTPSLSEMLAQTPSAGAILAAQRKQLGMSVDEVSAKLKLSHRQIEALETDRYDALPGNTFVRGFVRNYARLLQIDAQPLLHYLESHLPQEAPQAALPRLQSETLPTLRPGGSPGQSSFLLAVLGGLALALIAFGAYWLVQQSRQEPILTLPETQAPVVLETPAPIAQSAPVVSAPAIEAAPAAVPPEPALPAQAAALTPALPAAQPTPAPATAAPTLPPATTPQVTPPAVVPAPTGEIRVVAKQESWVQITDANGRRLVNELLPAGQVRVVGGKPPYQVRIGNGRQTELYYKGKATDLGPYIRVDVANLELN</sequence>
<evidence type="ECO:0000256" key="1">
    <source>
        <dbReference type="SAM" id="Phobius"/>
    </source>
</evidence>
<organism evidence="3 4">
    <name type="scientific">Chitinimonas taiwanensis DSM 18899</name>
    <dbReference type="NCBI Taxonomy" id="1121279"/>
    <lineage>
        <taxon>Bacteria</taxon>
        <taxon>Pseudomonadati</taxon>
        <taxon>Pseudomonadota</taxon>
        <taxon>Betaproteobacteria</taxon>
        <taxon>Neisseriales</taxon>
        <taxon>Chitinibacteraceae</taxon>
        <taxon>Chitinimonas</taxon>
    </lineage>
</organism>
<evidence type="ECO:0000313" key="3">
    <source>
        <dbReference type="EMBL" id="SFZ72625.1"/>
    </source>
</evidence>
<dbReference type="EMBL" id="FPKR01000002">
    <property type="protein sequence ID" value="SFZ72625.1"/>
    <property type="molecule type" value="Genomic_DNA"/>
</dbReference>
<protein>
    <submittedName>
        <fullName evidence="3">Cytoskeleton protein RodZ</fullName>
    </submittedName>
</protein>
<gene>
    <name evidence="3" type="ORF">SAMN02745887_00679</name>
</gene>
<dbReference type="Pfam" id="PF13464">
    <property type="entry name" value="RodZ_C"/>
    <property type="match status" value="1"/>
</dbReference>
<dbReference type="AlphaFoldDB" id="A0A1K2H7T8"/>
<accession>A0A1K2H7T8</accession>
<dbReference type="Pfam" id="PF13413">
    <property type="entry name" value="HTH_25"/>
    <property type="match status" value="1"/>
</dbReference>
<dbReference type="InterPro" id="IPR010982">
    <property type="entry name" value="Lambda_DNA-bd_dom_sf"/>
</dbReference>
<dbReference type="CDD" id="cd00093">
    <property type="entry name" value="HTH_XRE"/>
    <property type="match status" value="1"/>
</dbReference>
<dbReference type="STRING" id="1121279.SAMN02745887_00679"/>
<dbReference type="InterPro" id="IPR050400">
    <property type="entry name" value="Bact_Cytoskel_RodZ"/>
</dbReference>
<dbReference type="GO" id="GO:0003677">
    <property type="term" value="F:DNA binding"/>
    <property type="evidence" value="ECO:0007669"/>
    <property type="project" value="InterPro"/>
</dbReference>
<keyword evidence="1" id="KW-0472">Membrane</keyword>
<name>A0A1K2H7T8_9NEIS</name>
<evidence type="ECO:0000259" key="2">
    <source>
        <dbReference type="Pfam" id="PF13464"/>
    </source>
</evidence>
<dbReference type="PANTHER" id="PTHR34475">
    <property type="match status" value="1"/>
</dbReference>
<dbReference type="InterPro" id="IPR025194">
    <property type="entry name" value="RodZ-like_C"/>
</dbReference>
<dbReference type="PANTHER" id="PTHR34475:SF1">
    <property type="entry name" value="CYTOSKELETON PROTEIN RODZ"/>
    <property type="match status" value="1"/>
</dbReference>
<keyword evidence="1" id="KW-1133">Transmembrane helix</keyword>